<evidence type="ECO:0000313" key="3">
    <source>
        <dbReference type="Proteomes" id="UP000295645"/>
    </source>
</evidence>
<dbReference type="OrthoDB" id="7069334at2"/>
<proteinExistence type="predicted"/>
<keyword evidence="3" id="KW-1185">Reference proteome</keyword>
<protein>
    <submittedName>
        <fullName evidence="2">Uncharacterized protein</fullName>
    </submittedName>
</protein>
<name>A0A4R3YXL4_9GAMM</name>
<dbReference type="AlphaFoldDB" id="A0A4R3YXL4"/>
<evidence type="ECO:0000313" key="2">
    <source>
        <dbReference type="EMBL" id="TCV97370.1"/>
    </source>
</evidence>
<comment type="caution">
    <text evidence="2">The sequence shown here is derived from an EMBL/GenBank/DDBJ whole genome shotgun (WGS) entry which is preliminary data.</text>
</comment>
<accession>A0A4R3YXL4</accession>
<reference evidence="2 3" key="1">
    <citation type="submission" date="2019-03" db="EMBL/GenBank/DDBJ databases">
        <title>Above-ground endophytic microbial communities from plants in different locations in the United States.</title>
        <authorList>
            <person name="Frank C."/>
        </authorList>
    </citation>
    <scope>NUCLEOTIDE SEQUENCE [LARGE SCALE GENOMIC DNA]</scope>
    <source>
        <strain evidence="2 3">LP_13_YM</strain>
    </source>
</reference>
<dbReference type="RefSeq" id="WP_132141441.1">
    <property type="nucleotide sequence ID" value="NZ_SMCS01000001.1"/>
</dbReference>
<evidence type="ECO:0000256" key="1">
    <source>
        <dbReference type="SAM" id="MobiDB-lite"/>
    </source>
</evidence>
<organism evidence="2 3">
    <name type="scientific">Luteibacter rhizovicinus</name>
    <dbReference type="NCBI Taxonomy" id="242606"/>
    <lineage>
        <taxon>Bacteria</taxon>
        <taxon>Pseudomonadati</taxon>
        <taxon>Pseudomonadota</taxon>
        <taxon>Gammaproteobacteria</taxon>
        <taxon>Lysobacterales</taxon>
        <taxon>Rhodanobacteraceae</taxon>
        <taxon>Luteibacter</taxon>
    </lineage>
</organism>
<feature type="region of interest" description="Disordered" evidence="1">
    <location>
        <begin position="116"/>
        <end position="135"/>
    </location>
</feature>
<dbReference type="EMBL" id="SMCS01000001">
    <property type="protein sequence ID" value="TCV97370.1"/>
    <property type="molecule type" value="Genomic_DNA"/>
</dbReference>
<dbReference type="Proteomes" id="UP000295645">
    <property type="component" value="Unassembled WGS sequence"/>
</dbReference>
<sequence>MEHSIHESYVRERKVELVSTARAMLDGTLGLIEGVRRLNDLRFQIDDPDSPVFHTVRVVESDMDEVPVGDIRSRFGQTFLQQKDAEVADYLGSSADDIQRACREIISRFEMNMDGSPAMELRGGEGAETSRGKKL</sequence>
<feature type="compositionally biased region" description="Basic and acidic residues" evidence="1">
    <location>
        <begin position="122"/>
        <end position="135"/>
    </location>
</feature>
<gene>
    <name evidence="2" type="ORF">EC912_101379</name>
</gene>